<dbReference type="AlphaFoldDB" id="A0AAX6FX49"/>
<accession>A0AAX6FX49</accession>
<dbReference type="SMART" id="SM00367">
    <property type="entry name" value="LRR_CC"/>
    <property type="match status" value="9"/>
</dbReference>
<dbReference type="Gene3D" id="3.80.10.10">
    <property type="entry name" value="Ribonuclease Inhibitor"/>
    <property type="match status" value="2"/>
</dbReference>
<comment type="function">
    <text evidence="1">May act as a substrate-specific adapter of an E3 ubiquitin-protein ligase complex (CUL3-RBX1-BTB) which mediates the ubiquitination and subsequent proteasomal degradation of target proteins.</text>
</comment>
<dbReference type="SUPFAM" id="SSF52047">
    <property type="entry name" value="RNI-like"/>
    <property type="match status" value="2"/>
</dbReference>
<reference evidence="4" key="2">
    <citation type="submission" date="2023-04" db="EMBL/GenBank/DDBJ databases">
        <authorList>
            <person name="Bruccoleri R.E."/>
            <person name="Oakeley E.J."/>
            <person name="Faust A.-M."/>
            <person name="Dessus-Babus S."/>
            <person name="Altorfer M."/>
            <person name="Burckhardt D."/>
            <person name="Oertli M."/>
            <person name="Naumann U."/>
            <person name="Petersen F."/>
            <person name="Wong J."/>
        </authorList>
    </citation>
    <scope>NUCLEOTIDE SEQUENCE</scope>
    <source>
        <strain evidence="4">GSM-AAB239-AS_SAM_17_03QT</strain>
        <tissue evidence="4">Leaf</tissue>
    </source>
</reference>
<comment type="caution">
    <text evidence="4">The sequence shown here is derived from an EMBL/GenBank/DDBJ whole genome shotgun (WGS) entry which is preliminary data.</text>
</comment>
<dbReference type="InterPro" id="IPR006553">
    <property type="entry name" value="Leu-rich_rpt_Cys-con_subtyp"/>
</dbReference>
<dbReference type="PANTHER" id="PTHR13318">
    <property type="entry name" value="PARTNER OF PAIRED, ISOFORM B-RELATED"/>
    <property type="match status" value="1"/>
</dbReference>
<feature type="signal peptide" evidence="2">
    <location>
        <begin position="1"/>
        <end position="19"/>
    </location>
</feature>
<dbReference type="GO" id="GO:0031146">
    <property type="term" value="P:SCF-dependent proteasomal ubiquitin-dependent protein catabolic process"/>
    <property type="evidence" value="ECO:0007669"/>
    <property type="project" value="TreeGrafter"/>
</dbReference>
<dbReference type="Gene3D" id="1.25.40.420">
    <property type="match status" value="1"/>
</dbReference>
<evidence type="ECO:0000259" key="3">
    <source>
        <dbReference type="SMART" id="SM00875"/>
    </source>
</evidence>
<feature type="chain" id="PRO_5043769269" evidence="2">
    <location>
        <begin position="20"/>
        <end position="872"/>
    </location>
</feature>
<keyword evidence="2" id="KW-0732">Signal</keyword>
<dbReference type="InterPro" id="IPR011705">
    <property type="entry name" value="BACK"/>
</dbReference>
<protein>
    <submittedName>
        <fullName evidence="4">BTB/POZ domain-containing protein FBL11 isoform X1</fullName>
    </submittedName>
</protein>
<evidence type="ECO:0000256" key="1">
    <source>
        <dbReference type="ARBA" id="ARBA00002668"/>
    </source>
</evidence>
<organism evidence="4 5">
    <name type="scientific">Iris pallida</name>
    <name type="common">Sweet iris</name>
    <dbReference type="NCBI Taxonomy" id="29817"/>
    <lineage>
        <taxon>Eukaryota</taxon>
        <taxon>Viridiplantae</taxon>
        <taxon>Streptophyta</taxon>
        <taxon>Embryophyta</taxon>
        <taxon>Tracheophyta</taxon>
        <taxon>Spermatophyta</taxon>
        <taxon>Magnoliopsida</taxon>
        <taxon>Liliopsida</taxon>
        <taxon>Asparagales</taxon>
        <taxon>Iridaceae</taxon>
        <taxon>Iridoideae</taxon>
        <taxon>Irideae</taxon>
        <taxon>Iris</taxon>
    </lineage>
</organism>
<evidence type="ECO:0000313" key="4">
    <source>
        <dbReference type="EMBL" id="KAJ6820877.1"/>
    </source>
</evidence>
<proteinExistence type="predicted"/>
<sequence length="872" mass="97463">MHGCPSSVTTNNFLLLLEAALFFGVEDLLLECENWFRKSTLSKDTPNMPLDTLYAIWKFGLDHGVSFVPELCKGYLARNFAWATSCRSFADVPYDLLRFCIEHPELTVESEKQLCEALLVWLTNNSKSSDCSYISSTSGYFDILSKVRTCLMPLDFAAGQRRHFSTFADEMVRAILELMKSSSSSLMHAIANDGTNNFRIRITKYSEKIVLSGCTHLTSAILFLAVLPHDLDDTVKARTIHALMMHGNDGEDHYQILEKLLCILSFENVHEMDVSKCAKVHSGAAIIWLRLAFPSLRILRACHCPRFKIEDLNSLIEKCPFICEVDLTVDLSPVVSAKVPVLSVTVEENQLSNDHPFKKMKERPCPSNISSHTFGSVVLSNISKLTLQGRNEINDWDLLYISTLSNSLSYLNIKGCTLVTDMGISKLICKCRNIHSLILSFTSFGRNSVMTLCSIHTNLDSVHGVHHNHKYSDIMAFRLQQLHIDGCRGIDHKSMSQLMSHTYMLHILRLRDTCVVDDALYEFMGSNLESLDVSETMISAQALTYIIKRNPLLRHVSATSCRNLQKHESNGLASIGGSSSEDLFSELGKNYILEEVALGWGFSSLELEKLKPAIGKLRAITMGLGASLDHYTLSFLPELCPLLESVVLNFQVISDNVVRSILESLKHLQVLSLCCCIGELSMLSFSLSMPMLRTLKLDWVTPSMTNTDLTILTQNCSKLVELSLSGCKLLDSNSQGIISSGWPGLTLIHLEDCGNVTADGVTFLFNCIALEDLLLRHNGRGIGRNFISDAASKLPLLRRIALDLCDACEGGFDSPSHAEEFYLSNVRLSCCMSRKCGFDIEGMKPFKPIHKKTIVLEWNSRELRTTEVEERI</sequence>
<dbReference type="EMBL" id="JANAVB010025196">
    <property type="protein sequence ID" value="KAJ6820877.1"/>
    <property type="molecule type" value="Genomic_DNA"/>
</dbReference>
<dbReference type="Pfam" id="PF07707">
    <property type="entry name" value="BACK"/>
    <property type="match status" value="1"/>
</dbReference>
<dbReference type="GO" id="GO:0019005">
    <property type="term" value="C:SCF ubiquitin ligase complex"/>
    <property type="evidence" value="ECO:0007669"/>
    <property type="project" value="TreeGrafter"/>
</dbReference>
<reference evidence="4" key="1">
    <citation type="journal article" date="2023" name="GigaByte">
        <title>Genome assembly of the bearded iris, Iris pallida Lam.</title>
        <authorList>
            <person name="Bruccoleri R.E."/>
            <person name="Oakeley E.J."/>
            <person name="Faust A.M.E."/>
            <person name="Altorfer M."/>
            <person name="Dessus-Babus S."/>
            <person name="Burckhardt D."/>
            <person name="Oertli M."/>
            <person name="Naumann U."/>
            <person name="Petersen F."/>
            <person name="Wong J."/>
        </authorList>
    </citation>
    <scope>NUCLEOTIDE SEQUENCE</scope>
    <source>
        <strain evidence="4">GSM-AAB239-AS_SAM_17_03QT</strain>
    </source>
</reference>
<evidence type="ECO:0000313" key="5">
    <source>
        <dbReference type="Proteomes" id="UP001140949"/>
    </source>
</evidence>
<gene>
    <name evidence="4" type="ORF">M6B38_394115</name>
</gene>
<name>A0AAX6FX49_IRIPA</name>
<dbReference type="InterPro" id="IPR032675">
    <property type="entry name" value="LRR_dom_sf"/>
</dbReference>
<feature type="domain" description="BACK" evidence="3">
    <location>
        <begin position="53"/>
        <end position="162"/>
    </location>
</feature>
<dbReference type="SMART" id="SM00875">
    <property type="entry name" value="BACK"/>
    <property type="match status" value="1"/>
</dbReference>
<keyword evidence="5" id="KW-1185">Reference proteome</keyword>
<evidence type="ECO:0000256" key="2">
    <source>
        <dbReference type="SAM" id="SignalP"/>
    </source>
</evidence>
<dbReference type="Proteomes" id="UP001140949">
    <property type="component" value="Unassembled WGS sequence"/>
</dbReference>